<feature type="domain" description="Fibronectin type-III" evidence="5">
    <location>
        <begin position="327"/>
        <end position="434"/>
    </location>
</feature>
<dbReference type="SMART" id="SM00409">
    <property type="entry name" value="IG"/>
    <property type="match status" value="3"/>
</dbReference>
<feature type="chain" id="PRO_5005793145" evidence="3">
    <location>
        <begin position="24"/>
        <end position="498"/>
    </location>
</feature>
<dbReference type="PANTHER" id="PTHR45080:SF4">
    <property type="entry name" value="GH03113P"/>
    <property type="match status" value="1"/>
</dbReference>
<dbReference type="OrthoDB" id="10062932at2759"/>
<protein>
    <submittedName>
        <fullName evidence="6">Wrapper</fullName>
    </submittedName>
</protein>
<name>A0A0M4EEN7_DROBS</name>
<dbReference type="GO" id="GO:0008046">
    <property type="term" value="F:axon guidance receptor activity"/>
    <property type="evidence" value="ECO:0007669"/>
    <property type="project" value="TreeGrafter"/>
</dbReference>
<feature type="domain" description="Ig-like" evidence="4">
    <location>
        <begin position="222"/>
        <end position="323"/>
    </location>
</feature>
<dbReference type="Proteomes" id="UP000494163">
    <property type="component" value="Chromosome 2R"/>
</dbReference>
<dbReference type="GO" id="GO:0043025">
    <property type="term" value="C:neuronal cell body"/>
    <property type="evidence" value="ECO:0007669"/>
    <property type="project" value="TreeGrafter"/>
</dbReference>
<dbReference type="PROSITE" id="PS50853">
    <property type="entry name" value="FN3"/>
    <property type="match status" value="1"/>
</dbReference>
<dbReference type="Pfam" id="PF13927">
    <property type="entry name" value="Ig_3"/>
    <property type="match status" value="1"/>
</dbReference>
<dbReference type="InterPro" id="IPR013783">
    <property type="entry name" value="Ig-like_fold"/>
</dbReference>
<evidence type="ECO:0000259" key="5">
    <source>
        <dbReference type="PROSITE" id="PS50853"/>
    </source>
</evidence>
<feature type="domain" description="Ig-like" evidence="4">
    <location>
        <begin position="23"/>
        <end position="127"/>
    </location>
</feature>
<accession>A0A0M4EEN7</accession>
<dbReference type="InterPro" id="IPR036116">
    <property type="entry name" value="FN3_sf"/>
</dbReference>
<organism evidence="6 7">
    <name type="scientific">Drosophila busckii</name>
    <name type="common">Fruit fly</name>
    <dbReference type="NCBI Taxonomy" id="30019"/>
    <lineage>
        <taxon>Eukaryota</taxon>
        <taxon>Metazoa</taxon>
        <taxon>Ecdysozoa</taxon>
        <taxon>Arthropoda</taxon>
        <taxon>Hexapoda</taxon>
        <taxon>Insecta</taxon>
        <taxon>Pterygota</taxon>
        <taxon>Neoptera</taxon>
        <taxon>Endopterygota</taxon>
        <taxon>Diptera</taxon>
        <taxon>Brachycera</taxon>
        <taxon>Muscomorpha</taxon>
        <taxon>Ephydroidea</taxon>
        <taxon>Drosophilidae</taxon>
        <taxon>Drosophila</taxon>
    </lineage>
</organism>
<dbReference type="GO" id="GO:0007156">
    <property type="term" value="P:homophilic cell adhesion via plasma membrane adhesion molecules"/>
    <property type="evidence" value="ECO:0007669"/>
    <property type="project" value="TreeGrafter"/>
</dbReference>
<dbReference type="CDD" id="cd00063">
    <property type="entry name" value="FN3"/>
    <property type="match status" value="1"/>
</dbReference>
<keyword evidence="2" id="KW-0393">Immunoglobulin domain</keyword>
<dbReference type="Gene3D" id="2.60.40.10">
    <property type="entry name" value="Immunoglobulins"/>
    <property type="match status" value="4"/>
</dbReference>
<evidence type="ECO:0000259" key="4">
    <source>
        <dbReference type="PROSITE" id="PS50835"/>
    </source>
</evidence>
<dbReference type="GO" id="GO:0005886">
    <property type="term" value="C:plasma membrane"/>
    <property type="evidence" value="ECO:0007669"/>
    <property type="project" value="TreeGrafter"/>
</dbReference>
<dbReference type="InterPro" id="IPR007110">
    <property type="entry name" value="Ig-like_dom"/>
</dbReference>
<feature type="domain" description="Ig-like" evidence="4">
    <location>
        <begin position="132"/>
        <end position="212"/>
    </location>
</feature>
<dbReference type="OMA" id="DHYVNAV"/>
<reference evidence="6 7" key="1">
    <citation type="submission" date="2015-08" db="EMBL/GenBank/DDBJ databases">
        <title>Ancestral chromatin configuration constrains chromatin evolution on differentiating sex chromosomes in Drosophila.</title>
        <authorList>
            <person name="Zhou Q."/>
            <person name="Bachtrog D."/>
        </authorList>
    </citation>
    <scope>NUCLEOTIDE SEQUENCE [LARGE SCALE GENOMIC DNA]</scope>
    <source>
        <tissue evidence="6">Whole larvae</tissue>
    </source>
</reference>
<dbReference type="EMBL" id="CP012524">
    <property type="protein sequence ID" value="ALC40522.1"/>
    <property type="molecule type" value="Genomic_DNA"/>
</dbReference>
<keyword evidence="1" id="KW-0677">Repeat</keyword>
<evidence type="ECO:0000313" key="7">
    <source>
        <dbReference type="Proteomes" id="UP000494163"/>
    </source>
</evidence>
<evidence type="ECO:0000313" key="6">
    <source>
        <dbReference type="EMBL" id="ALC40522.1"/>
    </source>
</evidence>
<dbReference type="AlphaFoldDB" id="A0A0M4EEN7"/>
<keyword evidence="3" id="KW-0732">Signal</keyword>
<dbReference type="GO" id="GO:0030424">
    <property type="term" value="C:axon"/>
    <property type="evidence" value="ECO:0007669"/>
    <property type="project" value="TreeGrafter"/>
</dbReference>
<dbReference type="Pfam" id="PF07679">
    <property type="entry name" value="I-set"/>
    <property type="match status" value="1"/>
</dbReference>
<dbReference type="InterPro" id="IPR013098">
    <property type="entry name" value="Ig_I-set"/>
</dbReference>
<dbReference type="SUPFAM" id="SSF49265">
    <property type="entry name" value="Fibronectin type III"/>
    <property type="match status" value="1"/>
</dbReference>
<proteinExistence type="predicted"/>
<dbReference type="SMART" id="SM00408">
    <property type="entry name" value="IGc2"/>
    <property type="match status" value="3"/>
</dbReference>
<dbReference type="GO" id="GO:0050808">
    <property type="term" value="P:synapse organization"/>
    <property type="evidence" value="ECO:0007669"/>
    <property type="project" value="TreeGrafter"/>
</dbReference>
<dbReference type="InterPro" id="IPR036179">
    <property type="entry name" value="Ig-like_dom_sf"/>
</dbReference>
<dbReference type="CDD" id="cd00096">
    <property type="entry name" value="Ig"/>
    <property type="match status" value="2"/>
</dbReference>
<gene>
    <name evidence="6" type="ORF">Dbus_chr2Rg101</name>
</gene>
<feature type="signal peptide" evidence="3">
    <location>
        <begin position="1"/>
        <end position="23"/>
    </location>
</feature>
<dbReference type="STRING" id="30019.A0A0M4EEN7"/>
<dbReference type="InterPro" id="IPR003599">
    <property type="entry name" value="Ig_sub"/>
</dbReference>
<dbReference type="FunFam" id="2.60.40.10:FF:002326">
    <property type="entry name" value="GH03113p"/>
    <property type="match status" value="1"/>
</dbReference>
<sequence>MCYAKCLIDLLITLLLLLSSVRPELNFNNDFENNQKFKSHSTTVKTYENDTVLLPCSLDTPFRYVRWHRDDVPLVDSRHPDLKTPAHIVLFANGSLQVSKVQPEDTGDYYCEIMSNGKLAVQTHAIEVQYAPTVITEPSGVLELPIGAVFEVICIAKGVPLPVTNWRLNGNVLDEYNTAGNRQSHVFEIKRRDMAGPIECMASNAVGQPAVAGLYLHVLFAPELAVHQTVSYTKVGDRAQLECTVESAPASSLQWFHHGVPVAMNSQVFSQESELRSNQSLEHYVSVIKHSLILRKVRDSDMGQYECRATNTVGFRSATLELTGRPMPCIFKINPGTQSSTSHVLVWQTESLLPIMEFKLKFRQIPSANVTKQIRSNWTELTIPAQVTIGAIYIKSYTLHGLQPASLFEVCVLAKNSFGWSDNSKIVRFATGGEVELPNYSTESELLEDATEDIFDNEITQRSQTFSASMVHNSSAYIKSTCLCYIAALIEMFISLSS</sequence>
<evidence type="ECO:0000256" key="2">
    <source>
        <dbReference type="ARBA" id="ARBA00023319"/>
    </source>
</evidence>
<dbReference type="PANTHER" id="PTHR45080">
    <property type="entry name" value="CONTACTIN 5"/>
    <property type="match status" value="1"/>
</dbReference>
<evidence type="ECO:0000256" key="3">
    <source>
        <dbReference type="SAM" id="SignalP"/>
    </source>
</evidence>
<dbReference type="SUPFAM" id="SSF48726">
    <property type="entry name" value="Immunoglobulin"/>
    <property type="match status" value="3"/>
</dbReference>
<dbReference type="InterPro" id="IPR003961">
    <property type="entry name" value="FN3_dom"/>
</dbReference>
<dbReference type="PROSITE" id="PS50835">
    <property type="entry name" value="IG_LIKE"/>
    <property type="match status" value="3"/>
</dbReference>
<keyword evidence="7" id="KW-1185">Reference proteome</keyword>
<dbReference type="InterPro" id="IPR003598">
    <property type="entry name" value="Ig_sub2"/>
</dbReference>
<dbReference type="InterPro" id="IPR050958">
    <property type="entry name" value="Cell_Adh-Cytoskel_Orgn"/>
</dbReference>
<evidence type="ECO:0000256" key="1">
    <source>
        <dbReference type="ARBA" id="ARBA00022737"/>
    </source>
</evidence>